<dbReference type="InterPro" id="IPR036271">
    <property type="entry name" value="Tet_transcr_reg_TetR-rel_C_sf"/>
</dbReference>
<accession>A0ABS2SVH5</accession>
<dbReference type="InterPro" id="IPR050109">
    <property type="entry name" value="HTH-type_TetR-like_transc_reg"/>
</dbReference>
<evidence type="ECO:0000256" key="4">
    <source>
        <dbReference type="PROSITE-ProRule" id="PRU00335"/>
    </source>
</evidence>
<evidence type="ECO:0000313" key="7">
    <source>
        <dbReference type="Proteomes" id="UP001179280"/>
    </source>
</evidence>
<comment type="caution">
    <text evidence="6">The sequence shown here is derived from an EMBL/GenBank/DDBJ whole genome shotgun (WGS) entry which is preliminary data.</text>
</comment>
<dbReference type="RefSeq" id="WP_204466755.1">
    <property type="nucleotide sequence ID" value="NZ_JAFBCV010000008.1"/>
</dbReference>
<dbReference type="EMBL" id="JAFBCV010000008">
    <property type="protein sequence ID" value="MBM7839526.1"/>
    <property type="molecule type" value="Genomic_DNA"/>
</dbReference>
<evidence type="ECO:0000313" key="6">
    <source>
        <dbReference type="EMBL" id="MBM7839526.1"/>
    </source>
</evidence>
<dbReference type="Gene3D" id="1.10.10.60">
    <property type="entry name" value="Homeodomain-like"/>
    <property type="match status" value="1"/>
</dbReference>
<dbReference type="Proteomes" id="UP001179280">
    <property type="component" value="Unassembled WGS sequence"/>
</dbReference>
<dbReference type="InterPro" id="IPR009057">
    <property type="entry name" value="Homeodomain-like_sf"/>
</dbReference>
<dbReference type="PANTHER" id="PTHR30055:SF234">
    <property type="entry name" value="HTH-TYPE TRANSCRIPTIONAL REGULATOR BETI"/>
    <property type="match status" value="1"/>
</dbReference>
<dbReference type="SUPFAM" id="SSF46689">
    <property type="entry name" value="Homeodomain-like"/>
    <property type="match status" value="1"/>
</dbReference>
<dbReference type="InterPro" id="IPR001647">
    <property type="entry name" value="HTH_TetR"/>
</dbReference>
<dbReference type="PANTHER" id="PTHR30055">
    <property type="entry name" value="HTH-TYPE TRANSCRIPTIONAL REGULATOR RUTR"/>
    <property type="match status" value="1"/>
</dbReference>
<evidence type="ECO:0000256" key="3">
    <source>
        <dbReference type="ARBA" id="ARBA00023163"/>
    </source>
</evidence>
<evidence type="ECO:0000256" key="2">
    <source>
        <dbReference type="ARBA" id="ARBA00023125"/>
    </source>
</evidence>
<keyword evidence="7" id="KW-1185">Reference proteome</keyword>
<dbReference type="PROSITE" id="PS50977">
    <property type="entry name" value="HTH_TETR_2"/>
    <property type="match status" value="1"/>
</dbReference>
<dbReference type="Pfam" id="PF00440">
    <property type="entry name" value="TetR_N"/>
    <property type="match status" value="1"/>
</dbReference>
<gene>
    <name evidence="6" type="ORF">JOC54_002806</name>
</gene>
<keyword evidence="2 4" id="KW-0238">DNA-binding</keyword>
<organism evidence="6 7">
    <name type="scientific">Shouchella xiaoxiensis</name>
    <dbReference type="NCBI Taxonomy" id="766895"/>
    <lineage>
        <taxon>Bacteria</taxon>
        <taxon>Bacillati</taxon>
        <taxon>Bacillota</taxon>
        <taxon>Bacilli</taxon>
        <taxon>Bacillales</taxon>
        <taxon>Bacillaceae</taxon>
        <taxon>Shouchella</taxon>
    </lineage>
</organism>
<keyword evidence="1" id="KW-0805">Transcription regulation</keyword>
<sequence length="193" mass="22384">MNTKDRITAVALRAFATHGYEGTTLAQIASEVGIQKPSLYNHYKNKDELYLTVAHFIMNALVEQIETSSVRYKNEELATRLKLVLKESCEFIIQKQEGVMYKRFMLFPPVELKKEARAIVQKGDAEIDRVLAELYQHGQNEGSLKDIPLSMFSSAYYCLLDGLFTESFIYENHDFQRRFNDAWTVFWYGISKN</sequence>
<dbReference type="SUPFAM" id="SSF48498">
    <property type="entry name" value="Tetracyclin repressor-like, C-terminal domain"/>
    <property type="match status" value="1"/>
</dbReference>
<dbReference type="Gene3D" id="1.10.357.10">
    <property type="entry name" value="Tetracycline Repressor, domain 2"/>
    <property type="match status" value="1"/>
</dbReference>
<feature type="domain" description="HTH tetR-type" evidence="5">
    <location>
        <begin position="1"/>
        <end position="61"/>
    </location>
</feature>
<reference evidence="6" key="1">
    <citation type="submission" date="2021-01" db="EMBL/GenBank/DDBJ databases">
        <title>Genomic Encyclopedia of Type Strains, Phase IV (KMG-IV): sequencing the most valuable type-strain genomes for metagenomic binning, comparative biology and taxonomic classification.</title>
        <authorList>
            <person name="Goeker M."/>
        </authorList>
    </citation>
    <scope>NUCLEOTIDE SEQUENCE</scope>
    <source>
        <strain evidence="6">DSM 21943</strain>
    </source>
</reference>
<dbReference type="PRINTS" id="PR00455">
    <property type="entry name" value="HTHTETR"/>
</dbReference>
<protein>
    <submittedName>
        <fullName evidence="6">AcrR family transcriptional regulator</fullName>
    </submittedName>
</protein>
<name>A0ABS2SVH5_9BACI</name>
<feature type="DNA-binding region" description="H-T-H motif" evidence="4">
    <location>
        <begin position="24"/>
        <end position="43"/>
    </location>
</feature>
<keyword evidence="3" id="KW-0804">Transcription</keyword>
<proteinExistence type="predicted"/>
<evidence type="ECO:0000256" key="1">
    <source>
        <dbReference type="ARBA" id="ARBA00023015"/>
    </source>
</evidence>
<evidence type="ECO:0000259" key="5">
    <source>
        <dbReference type="PROSITE" id="PS50977"/>
    </source>
</evidence>